<dbReference type="Proteomes" id="UP000301475">
    <property type="component" value="Chromosome"/>
</dbReference>
<proteinExistence type="predicted"/>
<reference evidence="1 2" key="1">
    <citation type="submission" date="2019-04" db="EMBL/GenBank/DDBJ databases">
        <authorList>
            <person name="Embree M."/>
            <person name="Gaffney J.R."/>
        </authorList>
    </citation>
    <scope>NUCLEOTIDE SEQUENCE [LARGE SCALE GENOMIC DNA]</scope>
    <source>
        <strain evidence="1 2">JE7A12</strain>
    </source>
</reference>
<evidence type="ECO:0000313" key="1">
    <source>
        <dbReference type="EMBL" id="QCT06730.1"/>
    </source>
</evidence>
<dbReference type="KEGG" id="ruj:E5Z56_04820"/>
<accession>A0A4P8XXG5</accession>
<sequence length="158" mass="19137">MKNKEIKLPTSVENNIISIINTIEKIYEIKFTEFSLLTTKIDNNTEEVRNQILEVRNLLRNQMEICDEQITVLFENENYTGKQFLKNFIEEFTLVDAKPKKRYAYYDAERLIRDEYEFCKNRKVRKAINKMEKQRRKFYKLSNNYTKKTQVKKILTNS</sequence>
<dbReference type="EMBL" id="CP039381">
    <property type="protein sequence ID" value="QCT06730.1"/>
    <property type="molecule type" value="Genomic_DNA"/>
</dbReference>
<evidence type="ECO:0000313" key="2">
    <source>
        <dbReference type="Proteomes" id="UP000301475"/>
    </source>
</evidence>
<gene>
    <name evidence="1" type="ORF">E5Z56_04820</name>
</gene>
<organism evidence="1 2">
    <name type="scientific">Ruminococcus bovis</name>
    <dbReference type="NCBI Taxonomy" id="2564099"/>
    <lineage>
        <taxon>Bacteria</taxon>
        <taxon>Bacillati</taxon>
        <taxon>Bacillota</taxon>
        <taxon>Clostridia</taxon>
        <taxon>Eubacteriales</taxon>
        <taxon>Oscillospiraceae</taxon>
        <taxon>Ruminococcus</taxon>
    </lineage>
</organism>
<dbReference type="RefSeq" id="WP_138156778.1">
    <property type="nucleotide sequence ID" value="NZ_CP039381.1"/>
</dbReference>
<dbReference type="AlphaFoldDB" id="A0A4P8XXG5"/>
<protein>
    <submittedName>
        <fullName evidence="1">Uncharacterized protein</fullName>
    </submittedName>
</protein>
<name>A0A4P8XXG5_9FIRM</name>
<keyword evidence="2" id="KW-1185">Reference proteome</keyword>